<organism evidence="1 2">
    <name type="scientific">Aureliella helgolandensis</name>
    <dbReference type="NCBI Taxonomy" id="2527968"/>
    <lineage>
        <taxon>Bacteria</taxon>
        <taxon>Pseudomonadati</taxon>
        <taxon>Planctomycetota</taxon>
        <taxon>Planctomycetia</taxon>
        <taxon>Pirellulales</taxon>
        <taxon>Pirellulaceae</taxon>
        <taxon>Aureliella</taxon>
    </lineage>
</organism>
<dbReference type="KEGG" id="ahel:Q31a_16650"/>
<proteinExistence type="predicted"/>
<name>A0A518G449_9BACT</name>
<protein>
    <submittedName>
        <fullName evidence="1">Uncharacterized protein</fullName>
    </submittedName>
</protein>
<evidence type="ECO:0000313" key="2">
    <source>
        <dbReference type="Proteomes" id="UP000318017"/>
    </source>
</evidence>
<keyword evidence="2" id="KW-1185">Reference proteome</keyword>
<dbReference type="AlphaFoldDB" id="A0A518G449"/>
<dbReference type="EMBL" id="CP036298">
    <property type="protein sequence ID" value="QDV23367.1"/>
    <property type="molecule type" value="Genomic_DNA"/>
</dbReference>
<reference evidence="1 2" key="1">
    <citation type="submission" date="2019-02" db="EMBL/GenBank/DDBJ databases">
        <title>Deep-cultivation of Planctomycetes and their phenomic and genomic characterization uncovers novel biology.</title>
        <authorList>
            <person name="Wiegand S."/>
            <person name="Jogler M."/>
            <person name="Boedeker C."/>
            <person name="Pinto D."/>
            <person name="Vollmers J."/>
            <person name="Rivas-Marin E."/>
            <person name="Kohn T."/>
            <person name="Peeters S.H."/>
            <person name="Heuer A."/>
            <person name="Rast P."/>
            <person name="Oberbeckmann S."/>
            <person name="Bunk B."/>
            <person name="Jeske O."/>
            <person name="Meyerdierks A."/>
            <person name="Storesund J.E."/>
            <person name="Kallscheuer N."/>
            <person name="Luecker S."/>
            <person name="Lage O.M."/>
            <person name="Pohl T."/>
            <person name="Merkel B.J."/>
            <person name="Hornburger P."/>
            <person name="Mueller R.-W."/>
            <person name="Bruemmer F."/>
            <person name="Labrenz M."/>
            <person name="Spormann A.M."/>
            <person name="Op den Camp H."/>
            <person name="Overmann J."/>
            <person name="Amann R."/>
            <person name="Jetten M.S.M."/>
            <person name="Mascher T."/>
            <person name="Medema M.H."/>
            <person name="Devos D.P."/>
            <person name="Kaster A.-K."/>
            <person name="Ovreas L."/>
            <person name="Rohde M."/>
            <person name="Galperin M.Y."/>
            <person name="Jogler C."/>
        </authorList>
    </citation>
    <scope>NUCLEOTIDE SEQUENCE [LARGE SCALE GENOMIC DNA]</scope>
    <source>
        <strain evidence="1 2">Q31a</strain>
    </source>
</reference>
<evidence type="ECO:0000313" key="1">
    <source>
        <dbReference type="EMBL" id="QDV23367.1"/>
    </source>
</evidence>
<dbReference type="Proteomes" id="UP000318017">
    <property type="component" value="Chromosome"/>
</dbReference>
<accession>A0A518G449</accession>
<sequence length="121" mass="13325">MGIGLEIMLRFMFVFAILTFALLSAGCKPKLTAGTTVKEATPVSVAQLREVTKDEDSFDWVGGDKEYAYIRTQDGFYRLPADAVGIKQYPGHERELGTVAVHLVFIDDNTIGTPRTGIRAK</sequence>
<gene>
    <name evidence="1" type="ORF">Q31a_16650</name>
</gene>